<proteinExistence type="predicted"/>
<evidence type="ECO:0000256" key="1">
    <source>
        <dbReference type="SAM" id="Phobius"/>
    </source>
</evidence>
<dbReference type="AlphaFoldDB" id="A0A1I2MIW2"/>
<evidence type="ECO:0000313" key="2">
    <source>
        <dbReference type="EMBL" id="SFF91382.1"/>
    </source>
</evidence>
<sequence>MTVGERILGVQSTVGLTAEVSVEPANVGRKLPAVTRGTAVWAWPWALVIGLRLTVMYLAYRFLRRRTSRRQSKNLAATLDQAPAQ</sequence>
<gene>
    <name evidence="2" type="ORF">SAMN05421541_13039</name>
</gene>
<keyword evidence="3" id="KW-1185">Reference proteome</keyword>
<feature type="transmembrane region" description="Helical" evidence="1">
    <location>
        <begin position="42"/>
        <end position="63"/>
    </location>
</feature>
<accession>A0A1I2MIW2</accession>
<evidence type="ECO:0008006" key="4">
    <source>
        <dbReference type="Google" id="ProtNLM"/>
    </source>
</evidence>
<protein>
    <recommendedName>
        <fullName evidence="4">DUF916 domain-containing protein</fullName>
    </recommendedName>
</protein>
<dbReference type="EMBL" id="FONV01000030">
    <property type="protein sequence ID" value="SFF91382.1"/>
    <property type="molecule type" value="Genomic_DNA"/>
</dbReference>
<keyword evidence="1" id="KW-0472">Membrane</keyword>
<evidence type="ECO:0000313" key="3">
    <source>
        <dbReference type="Proteomes" id="UP000199645"/>
    </source>
</evidence>
<dbReference type="STRING" id="35752.SAMN05421541_13039"/>
<keyword evidence="1" id="KW-0812">Transmembrane</keyword>
<dbReference type="Proteomes" id="UP000199645">
    <property type="component" value="Unassembled WGS sequence"/>
</dbReference>
<name>A0A1I2MIW2_9ACTN</name>
<keyword evidence="1" id="KW-1133">Transmembrane helix</keyword>
<reference evidence="2 3" key="1">
    <citation type="submission" date="2016-10" db="EMBL/GenBank/DDBJ databases">
        <authorList>
            <person name="de Groot N.N."/>
        </authorList>
    </citation>
    <scope>NUCLEOTIDE SEQUENCE [LARGE SCALE GENOMIC DNA]</scope>
    <source>
        <strain evidence="2 3">DSM 43019</strain>
    </source>
</reference>
<organism evidence="2 3">
    <name type="scientific">Actinoplanes philippinensis</name>
    <dbReference type="NCBI Taxonomy" id="35752"/>
    <lineage>
        <taxon>Bacteria</taxon>
        <taxon>Bacillati</taxon>
        <taxon>Actinomycetota</taxon>
        <taxon>Actinomycetes</taxon>
        <taxon>Micromonosporales</taxon>
        <taxon>Micromonosporaceae</taxon>
        <taxon>Actinoplanes</taxon>
    </lineage>
</organism>